<accession>A0AAV1S0P4</accession>
<dbReference type="EMBL" id="CAWUPB010001160">
    <property type="protein sequence ID" value="CAK7343098.1"/>
    <property type="molecule type" value="Genomic_DNA"/>
</dbReference>
<feature type="region of interest" description="Disordered" evidence="1">
    <location>
        <begin position="119"/>
        <end position="140"/>
    </location>
</feature>
<protein>
    <submittedName>
        <fullName evidence="2">Uncharacterized protein</fullName>
    </submittedName>
</protein>
<reference evidence="2 3" key="1">
    <citation type="submission" date="2024-01" db="EMBL/GenBank/DDBJ databases">
        <authorList>
            <person name="Waweru B."/>
        </authorList>
    </citation>
    <scope>NUCLEOTIDE SEQUENCE [LARGE SCALE GENOMIC DNA]</scope>
</reference>
<evidence type="ECO:0000256" key="1">
    <source>
        <dbReference type="SAM" id="MobiDB-lite"/>
    </source>
</evidence>
<dbReference type="Proteomes" id="UP001314170">
    <property type="component" value="Unassembled WGS sequence"/>
</dbReference>
<sequence>MKRPQKTEKVMRNLQDKLRRWINLGTESSLKKQTHQGLIHPQLFLEVAVLDWTVDLEKGDLMLDEEFNGLFRGSVIIMKRRIGCDCFREPCAVVSAHTKSVIFEVEMERDRYRLCEEMEGQPEGEEKRNPRLVTTSISIA</sequence>
<evidence type="ECO:0000313" key="2">
    <source>
        <dbReference type="EMBL" id="CAK7343098.1"/>
    </source>
</evidence>
<comment type="caution">
    <text evidence="2">The sequence shown here is derived from an EMBL/GenBank/DDBJ whole genome shotgun (WGS) entry which is preliminary data.</text>
</comment>
<organism evidence="2 3">
    <name type="scientific">Dovyalis caffra</name>
    <dbReference type="NCBI Taxonomy" id="77055"/>
    <lineage>
        <taxon>Eukaryota</taxon>
        <taxon>Viridiplantae</taxon>
        <taxon>Streptophyta</taxon>
        <taxon>Embryophyta</taxon>
        <taxon>Tracheophyta</taxon>
        <taxon>Spermatophyta</taxon>
        <taxon>Magnoliopsida</taxon>
        <taxon>eudicotyledons</taxon>
        <taxon>Gunneridae</taxon>
        <taxon>Pentapetalae</taxon>
        <taxon>rosids</taxon>
        <taxon>fabids</taxon>
        <taxon>Malpighiales</taxon>
        <taxon>Salicaceae</taxon>
        <taxon>Flacourtieae</taxon>
        <taxon>Dovyalis</taxon>
    </lineage>
</organism>
<name>A0AAV1S0P4_9ROSI</name>
<dbReference type="AlphaFoldDB" id="A0AAV1S0P4"/>
<proteinExistence type="predicted"/>
<keyword evidence="3" id="KW-1185">Reference proteome</keyword>
<evidence type="ECO:0000313" key="3">
    <source>
        <dbReference type="Proteomes" id="UP001314170"/>
    </source>
</evidence>
<gene>
    <name evidence="2" type="ORF">DCAF_LOCUS17133</name>
</gene>